<feature type="domain" description="TfuA-like core" evidence="1">
    <location>
        <begin position="63"/>
        <end position="182"/>
    </location>
</feature>
<dbReference type="STRING" id="1032480.MLP_50570"/>
<evidence type="ECO:0000259" key="1">
    <source>
        <dbReference type="Pfam" id="PF07812"/>
    </source>
</evidence>
<dbReference type="InterPro" id="IPR012924">
    <property type="entry name" value="TfuA_core"/>
</dbReference>
<accession>F5XH63</accession>
<dbReference type="eggNOG" id="COG3482">
    <property type="taxonomic scope" value="Bacteria"/>
</dbReference>
<protein>
    <recommendedName>
        <fullName evidence="1">TfuA-like core domain-containing protein</fullName>
    </recommendedName>
</protein>
<keyword evidence="3" id="KW-1185">Reference proteome</keyword>
<dbReference type="KEGG" id="mph:MLP_50570"/>
<dbReference type="Proteomes" id="UP000007947">
    <property type="component" value="Chromosome"/>
</dbReference>
<dbReference type="Pfam" id="PF07812">
    <property type="entry name" value="TfuA"/>
    <property type="match status" value="1"/>
</dbReference>
<dbReference type="AlphaFoldDB" id="F5XH63"/>
<evidence type="ECO:0000313" key="2">
    <source>
        <dbReference type="EMBL" id="BAK38071.1"/>
    </source>
</evidence>
<proteinExistence type="predicted"/>
<sequence>MSVGSGTELRVIHDPQQIVVFLGPSLPADAARRLLDADFRPPAAQGDVYRAALGGAAVIVLIDGRFGSVPAVWHKEVLAALAQGVHVLGAASMGALRAAELADFGMEGHGVIFGRYHRGELTADDAVAVAHAGPESGHRRLSEALVDIQATLDAAHAAGIVDVETAAALAATAERLHYPRRTWGELLEQCPQTALADWLPTGRVEQKRRDAEEVLRTVADRLVAGIAPRPVDLAVEDSQVWARARTAAADTTSSDHSDVPFELIADELRLTPGRPAASRYAAAYREALLRHALLELAGALQLGRPDLTAKTAEERAEAEQEVLRRVEAQVYDGVLARLPGVLAAADDLTPAVRCARRIRDVLAELGGVVPRATEIGTSDEALLAAHAGIASDGNHRRRSARAAGFASEDDLRRALVLRHLAGLKPENAS</sequence>
<dbReference type="EMBL" id="AP012204">
    <property type="protein sequence ID" value="BAK38071.1"/>
    <property type="molecule type" value="Genomic_DNA"/>
</dbReference>
<dbReference type="HOGENOM" id="CLU_639058_0_0_11"/>
<dbReference type="OrthoDB" id="118811at2"/>
<gene>
    <name evidence="2" type="ordered locus">MLP_50570</name>
</gene>
<dbReference type="RefSeq" id="WP_013865885.1">
    <property type="nucleotide sequence ID" value="NC_015635.1"/>
</dbReference>
<name>F5XH63_MICPN</name>
<evidence type="ECO:0000313" key="3">
    <source>
        <dbReference type="Proteomes" id="UP000007947"/>
    </source>
</evidence>
<organism evidence="2 3">
    <name type="scientific">Microlunatus phosphovorus (strain ATCC 700054 / DSM 10555 / JCM 9379 / NBRC 101784 / NCIMB 13414 / VKM Ac-1990 / NM-1)</name>
    <dbReference type="NCBI Taxonomy" id="1032480"/>
    <lineage>
        <taxon>Bacteria</taxon>
        <taxon>Bacillati</taxon>
        <taxon>Actinomycetota</taxon>
        <taxon>Actinomycetes</taxon>
        <taxon>Propionibacteriales</taxon>
        <taxon>Propionibacteriaceae</taxon>
        <taxon>Microlunatus</taxon>
    </lineage>
</organism>
<reference evidence="2 3" key="1">
    <citation type="submission" date="2011-05" db="EMBL/GenBank/DDBJ databases">
        <title>Whole genome sequence of Microlunatus phosphovorus NM-1.</title>
        <authorList>
            <person name="Hosoyama A."/>
            <person name="Sasaki K."/>
            <person name="Harada T."/>
            <person name="Igarashi R."/>
            <person name="Kawakoshi A."/>
            <person name="Sasagawa M."/>
            <person name="Fukada J."/>
            <person name="Nakamura S."/>
            <person name="Katano Y."/>
            <person name="Hanada S."/>
            <person name="Kamagata Y."/>
            <person name="Nakamura N."/>
            <person name="Yamazaki S."/>
            <person name="Fujita N."/>
        </authorList>
    </citation>
    <scope>NUCLEOTIDE SEQUENCE [LARGE SCALE GENOMIC DNA]</scope>
    <source>
        <strain evidence="3">ATCC 700054 / DSM 10555 / JCM 9379 / NBRC 101784 / NCIMB 13414 / VKM Ac-1990 / NM-1</strain>
    </source>
</reference>